<feature type="compositionally biased region" description="Basic and acidic residues" evidence="2">
    <location>
        <begin position="432"/>
        <end position="441"/>
    </location>
</feature>
<feature type="compositionally biased region" description="Polar residues" evidence="2">
    <location>
        <begin position="358"/>
        <end position="371"/>
    </location>
</feature>
<feature type="compositionally biased region" description="Basic and acidic residues" evidence="2">
    <location>
        <begin position="2844"/>
        <end position="2865"/>
    </location>
</feature>
<feature type="compositionally biased region" description="Low complexity" evidence="2">
    <location>
        <begin position="860"/>
        <end position="882"/>
    </location>
</feature>
<feature type="compositionally biased region" description="Basic and acidic residues" evidence="2">
    <location>
        <begin position="3036"/>
        <end position="3047"/>
    </location>
</feature>
<feature type="compositionally biased region" description="Pro residues" evidence="2">
    <location>
        <begin position="3215"/>
        <end position="3224"/>
    </location>
</feature>
<dbReference type="EMBL" id="KN818238">
    <property type="protein sequence ID" value="KIL66004.1"/>
    <property type="molecule type" value="Genomic_DNA"/>
</dbReference>
<feature type="region of interest" description="Disordered" evidence="2">
    <location>
        <begin position="3526"/>
        <end position="3649"/>
    </location>
</feature>
<evidence type="ECO:0000256" key="1">
    <source>
        <dbReference type="SAM" id="Coils"/>
    </source>
</evidence>
<proteinExistence type="predicted"/>
<feature type="compositionally biased region" description="Low complexity" evidence="2">
    <location>
        <begin position="953"/>
        <end position="972"/>
    </location>
</feature>
<feature type="compositionally biased region" description="Low complexity" evidence="2">
    <location>
        <begin position="1322"/>
        <end position="1333"/>
    </location>
</feature>
<feature type="compositionally biased region" description="Low complexity" evidence="2">
    <location>
        <begin position="1428"/>
        <end position="1507"/>
    </location>
</feature>
<evidence type="ECO:0000313" key="3">
    <source>
        <dbReference type="EMBL" id="KIL66004.1"/>
    </source>
</evidence>
<feature type="region of interest" description="Disordered" evidence="2">
    <location>
        <begin position="3212"/>
        <end position="3242"/>
    </location>
</feature>
<feature type="region of interest" description="Disordered" evidence="2">
    <location>
        <begin position="1170"/>
        <end position="1376"/>
    </location>
</feature>
<keyword evidence="1" id="KW-0175">Coiled coil</keyword>
<feature type="region of interest" description="Disordered" evidence="2">
    <location>
        <begin position="264"/>
        <end position="380"/>
    </location>
</feature>
<feature type="region of interest" description="Disordered" evidence="2">
    <location>
        <begin position="2632"/>
        <end position="3167"/>
    </location>
</feature>
<feature type="coiled-coil region" evidence="1">
    <location>
        <begin position="75"/>
        <end position="102"/>
    </location>
</feature>
<feature type="compositionally biased region" description="Low complexity" evidence="2">
    <location>
        <begin position="2922"/>
        <end position="2934"/>
    </location>
</feature>
<feature type="compositionally biased region" description="Basic residues" evidence="2">
    <location>
        <begin position="2746"/>
        <end position="2767"/>
    </location>
</feature>
<feature type="compositionally biased region" description="Polar residues" evidence="2">
    <location>
        <begin position="727"/>
        <end position="736"/>
    </location>
</feature>
<feature type="compositionally biased region" description="Polar residues" evidence="2">
    <location>
        <begin position="188"/>
        <end position="201"/>
    </location>
</feature>
<feature type="compositionally biased region" description="Pro residues" evidence="2">
    <location>
        <begin position="2633"/>
        <end position="2646"/>
    </location>
</feature>
<feature type="compositionally biased region" description="Basic and acidic residues" evidence="2">
    <location>
        <begin position="2540"/>
        <end position="2562"/>
    </location>
</feature>
<dbReference type="OrthoDB" id="2507336at2759"/>
<feature type="region of interest" description="Disordered" evidence="2">
    <location>
        <begin position="1089"/>
        <end position="1153"/>
    </location>
</feature>
<feature type="region of interest" description="Disordered" evidence="2">
    <location>
        <begin position="152"/>
        <end position="210"/>
    </location>
</feature>
<evidence type="ECO:0000256" key="2">
    <source>
        <dbReference type="SAM" id="MobiDB-lite"/>
    </source>
</evidence>
<feature type="region of interest" description="Disordered" evidence="2">
    <location>
        <begin position="2183"/>
        <end position="2206"/>
    </location>
</feature>
<evidence type="ECO:0000313" key="4">
    <source>
        <dbReference type="Proteomes" id="UP000054549"/>
    </source>
</evidence>
<feature type="compositionally biased region" description="Low complexity" evidence="2">
    <location>
        <begin position="329"/>
        <end position="357"/>
    </location>
</feature>
<feature type="compositionally biased region" description="Pro residues" evidence="2">
    <location>
        <begin position="2261"/>
        <end position="2278"/>
    </location>
</feature>
<feature type="region of interest" description="Disordered" evidence="2">
    <location>
        <begin position="842"/>
        <end position="921"/>
    </location>
</feature>
<dbReference type="CDD" id="cd22249">
    <property type="entry name" value="UDM1_RNF168_RNF169-like"/>
    <property type="match status" value="1"/>
</dbReference>
<feature type="compositionally biased region" description="Low complexity" evidence="2">
    <location>
        <begin position="23"/>
        <end position="44"/>
    </location>
</feature>
<feature type="compositionally biased region" description="Low complexity" evidence="2">
    <location>
        <begin position="3061"/>
        <end position="3071"/>
    </location>
</feature>
<feature type="region of interest" description="Disordered" evidence="2">
    <location>
        <begin position="768"/>
        <end position="796"/>
    </location>
</feature>
<sequence>MASNTSDTWSPRQGGSASPSETPLSPSRYSYSSGSYSPQTSSESNGLANIMRRIIVSPSGSPEELDDSYTDDNSIDEVEAALNNLENDIDDTEQALSEWSGSNRAPSYTTGSFTGSYSGTYTGSTSYINLPGIGNRSPSTAAVGLGARLSRITERSEESHPSSASFTARGVARPTSATGDGLRRSALLSGTTAHGRSSTEPASDPTLPRPGRATELIAVFETQAPAGAHARAASAPGVRPTSPFYAPSQTASTMQTATGHTYGTSTFGFHSRSSSPTKSRNGSTLSYTDTRPTMSSLLSPPPLPPKDEESKLRTVTPAVAESRSTTHLSPSTQTASTFTSTLTGTRTYTRTETPSYTAPVTDTNTPTSSLRRPQAAPRSPLASVRNIVALWKERTPASSHPQGVTGSSSATTQPTSRQESEGLVGIRRRVQRAGERLRESGFRAGEQSGQTREIERRGTDENLRSSRNGGLPPEFDLGELSHYAQSNEAPLHIGLLWYLNVHAPPPYRWQRCQALLYPHMLLLSWLAPSGGRGIVALDLLNCTSVQSTPSPTHPSARDDVGTVAARFQSSERGGQPLMDMLVPFQMLYADGIERLGVESLLERQRWVNRIWEAVNRPISVPNTSDVTRSPRSPTGSIRTILSIDSRSSSTSTGSRSTVYVPPMSALTDIPDFQSDFSSNSRSTSANLGLARRVSLVSSHHKHTVDDTVIQNQEYVYPGDPRHIPPSRGNSLRRTGSMSDLDHEFARALKAKRSGLVGSPVTISSGPSLGQDVFITPPPSLVKGSDRSRSELSLSQSDEAFVSARLSGSSSGMRSNVSSTYYSQTGDQTATALLTDETIRGLSSSGTLTQTPSLSYQSNGSLSYSQTESPYSSASPSGLSSLSRAREVRRRLNRVSSRSMMTTLTDEPSDKENSISGSGSYTYSGTPATQSYGLSGSYTAGSGDLTTLSGSYTPGSAEYSPASGSYSPASGSYTQSQSSAPGSRSYISSQSYSSNSGSYSLQSGSYTPSGNETSNGNGPSSSNGVSAIRNGSSSESRLGEESLTPGTETGYDICPSSDMSGLTPATISVEYSTSPALSSPVPIVIRRTRQTRQTRQIRQTPAPPRIISPRKSVDSFDTCPTIPSESDYATADEASTYSTARTRPSKAASTEYLTVSEPVPPSEYVTAALIPSEESTPHMPLSSLGSEESLPGIASSPSPIPSVRSLTSSAGESALQPHNIPLPASIVPSERSLPPTPLLPALLPPVTMSTPSPSVTEDSRSSVSLHESPLLSSPAGLASDEDEGLLPLLSTRTQSARSEGSLANLSEPGPFAVPIYMPPPSVSSPTEESSGPPLEEQPHTSASPSSLIAPSSVLWAGDDETERSFLDSSHLQPSPSMMSIEILEGPDRSYETSFLRPSGSVVSSVNKLSTLPVSPSMLTTRTSLPRLASPVLRPSESSSSPALRLSESSSSPALRLSESSSSPALRLSESSSSITLSAETMSSSSSSFSDGLSSPSQPSLSPSSIVSLPLPSELGIDEESVVGRAPRTISTLLDTARASVRSASRSPTPTPIRPRTHTVTPEGTVVMSVSTPYGSGGTDQASLSTESEEPLPPTPRDIALELDRLAEDLRGYNNARGQEGKEISDNVKALRDELQDLSEYLRSNPPPNVVRIIERPVAPGPRPMESRSVGGSTEITALRYLSPEGVPESIGAALTRASSITSVGSFLSSHHSDDLSLYAASLMPPISDIETEFEDESSFVSSSEVTESEVMPATPVQIMPPTPIPPPEIMPTPSTRSSFQPTRSPPGVPLVSIDWMAPLNAIREQLDSLTDEQAATLRKMDSLRAPEYPEIPAMHDKINRVEDLVRGLIQKFESQPPQPVMVPVPMHLPTTVPPEPRPPSRAATVHDLPAEPDRTSLTDSEESSLIRRIESDLLAPRATQTAPSFAEQLQEILSSTAHGVPSVVDRPPPLNRFRYEPLEGGTRPRSASPASLESILQRGLSAPTVADEFPEILRNLLEQAGRPHDSAPSSRTEDASEGAPPNGATGTAADDEAAYRRRLQQMMDRRTKVPQPGPVFPEPTSAPGTVGGGDPVPESWYRTTQDQPPVTERPADGVAPQPESTRREPAYVPLPPGPTYVQIPPIFEQLMSFVRESHLAQTATYQQQQDLSRYMRELNEWLARDVNDRHDELNAVTARLDILTNALLSRRPEPSDDESEESPHFTTTMPMPVPHPRFPSPTPVVPPVVPPVIPSVGHPVIPPVIPHHHHHHGTPRTPDPDFTPVIPAPPLVPPVYSQPPPPILSTTFVPPVHPGPPFPQPVTGRSPRRDSPPGPFIPPLPDAAHPLDDGLVHGSESPDSSSFNSTESGESVDTRRTRRTRRDEPSRSSRRSARSSTPLPRPPRQLTPTHISYARTHDTESSVDSGTDTSSPAVPVHVVPPSITTLSGPQQIQPLPGPPIQIIVPPAPVHIQPSPSQPARSPPPTPTPTLPLPPPQLLQPLLQQQPQLLQPLLSQQPPPQLGPQFGPTIIQQTQPSDGSWSDSSSSRRSDRTNGRRNGSRRSGSRRSDRSDGRRGSSRRSDRSDGRRGSSRRSTSRPMSRRSSPATVMTMPIAPTIPVSMLGPALQVPQPVPQFPPEQGQTIITDPSSAGTIPVTSVAPPPPQFVAVPGPPILIDDGGRSQTGRESRTRSPSMDYPRRLRRGRRRTPSEESDYYYTSDYSRTPSSHPRGTTYSPPITRSPTHHSTITRSPTHRSTRSRTQRGSSSPITRSPTHHSRITRSPTHRSTRSRTRRGSSSPPRSPTESHRHTDYDSERGTHRASSSRHGRLEGPSPYDREGRRPRLTRHDYPEEHSPLDDDRATDRASSTQPRDQRPYDDRVRDRPRTVDDPREQGPSTERPVQLPSPEQGGAREQAESSQPLDGQAPRQESPSPLPRPVAPVSQRQGAGSRSPTPTRSPTPRYVRAPSERERRIEPITPITVIVPRRDRSPTIVSLAPEEEEPDYTGEAPRHPASQRSVSGEPFSTQPSLYTPPSLPSVRPSPRAGEPVAGQDAPAVPRDEEDSYRGEPTVREPTPRPSTRTASDFVPSRRTSGRTSTRAMSDALDSPEFIPPHRRSRTSTRTVSDALDSPEFIPPHRRPRTTSESLESIPTDRVSPLDLRQEQEQEQQLQRMDDVESRLDDVETSVREAEDRRELAFRQNEDDRHRIFLENQERRDQEARDRGERLLEAIDSRLASLVPLMPAQPPPPSPPSEAVSEEPEAVMGDAQSMIDSVRTASQEAAIQYSRDIQDIIKAEREEFAREREAAAAERDRLLEQAEAERSRLAEERETRIRELEEQVASMKQELEDEKQRRLTEEADAQERQREELQERDEMVRTQLGDITNLIHDQRQVCEAKKDLMQAQWEEKQRRRLDKDARYIELRDMVLKLHEDMENDRAKTEDYRRSEESKPGYDQLVEELNRQNAEQRELLTNLSESWRADCAKHQEETLNAVRQTAQEQVPFNVQGYLDEFSKALATEVRMLLGEVGKLREERRALQHEIGFLLTMNSKYGPGGEFEPEWKPGMPPGGPPGPGDGPPPDQPPAPEQPPQQFRPGWRPVPGGKKKKKKEAPPAPVAPAGPATMAVDPRRQIQSWATWQPDASYMPSSPSIEPNLVVPPRGSPGLFGPRSQHSSYYGN</sequence>
<feature type="compositionally biased region" description="Polar residues" evidence="2">
    <location>
        <begin position="2702"/>
        <end position="2711"/>
    </location>
</feature>
<feature type="compositionally biased region" description="Pro residues" evidence="2">
    <location>
        <begin position="2455"/>
        <end position="2472"/>
    </location>
</feature>
<name>A0A0C2TGK8_AMAMK</name>
<feature type="region of interest" description="Disordered" evidence="2">
    <location>
        <begin position="1535"/>
        <end position="1595"/>
    </location>
</feature>
<feature type="region of interest" description="Disordered" evidence="2">
    <location>
        <begin position="1389"/>
        <end position="1507"/>
    </location>
</feature>
<feature type="compositionally biased region" description="Low complexity" evidence="2">
    <location>
        <begin position="2335"/>
        <end position="2346"/>
    </location>
</feature>
<feature type="compositionally biased region" description="Polar residues" evidence="2">
    <location>
        <begin position="2987"/>
        <end position="3004"/>
    </location>
</feature>
<feature type="region of interest" description="Disordered" evidence="2">
    <location>
        <begin position="953"/>
        <end position="1056"/>
    </location>
</feature>
<feature type="compositionally biased region" description="Polar residues" evidence="2">
    <location>
        <begin position="1132"/>
        <end position="1152"/>
    </location>
</feature>
<reference evidence="3 4" key="1">
    <citation type="submission" date="2014-04" db="EMBL/GenBank/DDBJ databases">
        <title>Evolutionary Origins and Diversification of the Mycorrhizal Mutualists.</title>
        <authorList>
            <consortium name="DOE Joint Genome Institute"/>
            <consortium name="Mycorrhizal Genomics Consortium"/>
            <person name="Kohler A."/>
            <person name="Kuo A."/>
            <person name="Nagy L.G."/>
            <person name="Floudas D."/>
            <person name="Copeland A."/>
            <person name="Barry K.W."/>
            <person name="Cichocki N."/>
            <person name="Veneault-Fourrey C."/>
            <person name="LaButti K."/>
            <person name="Lindquist E.A."/>
            <person name="Lipzen A."/>
            <person name="Lundell T."/>
            <person name="Morin E."/>
            <person name="Murat C."/>
            <person name="Riley R."/>
            <person name="Ohm R."/>
            <person name="Sun H."/>
            <person name="Tunlid A."/>
            <person name="Henrissat B."/>
            <person name="Grigoriev I.V."/>
            <person name="Hibbett D.S."/>
            <person name="Martin F."/>
        </authorList>
    </citation>
    <scope>NUCLEOTIDE SEQUENCE [LARGE SCALE GENOMIC DNA]</scope>
    <source>
        <strain evidence="3 4">Koide BX008</strain>
    </source>
</reference>
<feature type="compositionally biased region" description="Low complexity" evidence="2">
    <location>
        <begin position="2713"/>
        <end position="2724"/>
    </location>
</feature>
<feature type="compositionally biased region" description="Basic and acidic residues" evidence="2">
    <location>
        <begin position="452"/>
        <end position="464"/>
    </location>
</feature>
<feature type="compositionally biased region" description="Polar residues" evidence="2">
    <location>
        <begin position="842"/>
        <end position="859"/>
    </location>
</feature>
<feature type="compositionally biased region" description="Polar residues" evidence="2">
    <location>
        <begin position="1399"/>
        <end position="1422"/>
    </location>
</feature>
<feature type="compositionally biased region" description="Low complexity" evidence="2">
    <location>
        <begin position="2424"/>
        <end position="2454"/>
    </location>
</feature>
<feature type="region of interest" description="Disordered" evidence="2">
    <location>
        <begin position="3315"/>
        <end position="3345"/>
    </location>
</feature>
<dbReference type="HOGENOM" id="CLU_224853_0_0_1"/>
<feature type="compositionally biased region" description="Polar residues" evidence="2">
    <location>
        <begin position="2889"/>
        <end position="2904"/>
    </location>
</feature>
<feature type="compositionally biased region" description="Low complexity" evidence="2">
    <location>
        <begin position="981"/>
        <end position="1035"/>
    </location>
</feature>
<feature type="compositionally biased region" description="Basic and acidic residues" evidence="2">
    <location>
        <begin position="3322"/>
        <end position="3345"/>
    </location>
</feature>
<gene>
    <name evidence="3" type="ORF">M378DRAFT_103943</name>
</gene>
<keyword evidence="4" id="KW-1185">Reference proteome</keyword>
<feature type="compositionally biased region" description="Low complexity" evidence="2">
    <location>
        <begin position="1238"/>
        <end position="1255"/>
    </location>
</feature>
<feature type="region of interest" description="Disordered" evidence="2">
    <location>
        <begin position="2045"/>
        <end position="2110"/>
    </location>
</feature>
<feature type="compositionally biased region" description="Basic and acidic residues" evidence="2">
    <location>
        <begin position="2777"/>
        <end position="2791"/>
    </location>
</feature>
<feature type="compositionally biased region" description="Low complexity" evidence="2">
    <location>
        <begin position="2688"/>
        <end position="2700"/>
    </location>
</feature>
<feature type="compositionally biased region" description="Basic and acidic residues" evidence="2">
    <location>
        <begin position="2808"/>
        <end position="2836"/>
    </location>
</feature>
<feature type="compositionally biased region" description="Pro residues" evidence="2">
    <location>
        <begin position="2307"/>
        <end position="2316"/>
    </location>
</feature>
<feature type="region of interest" description="Disordered" evidence="2">
    <location>
        <begin position="1"/>
        <end position="45"/>
    </location>
</feature>
<feature type="compositionally biased region" description="Low complexity" evidence="2">
    <location>
        <begin position="1340"/>
        <end position="1351"/>
    </location>
</feature>
<feature type="compositionally biased region" description="Basic residues" evidence="2">
    <location>
        <begin position="2725"/>
        <end position="2734"/>
    </location>
</feature>
<feature type="compositionally biased region" description="Polar residues" evidence="2">
    <location>
        <begin position="1365"/>
        <end position="1376"/>
    </location>
</feature>
<feature type="compositionally biased region" description="Low complexity" evidence="2">
    <location>
        <begin position="2405"/>
        <end position="2417"/>
    </location>
</feature>
<feature type="compositionally biased region" description="Basic and acidic residues" evidence="2">
    <location>
        <begin position="2651"/>
        <end position="2663"/>
    </location>
</feature>
<feature type="compositionally biased region" description="Polar residues" evidence="2">
    <location>
        <begin position="396"/>
        <end position="417"/>
    </location>
</feature>
<feature type="compositionally biased region" description="Low complexity" evidence="2">
    <location>
        <begin position="1535"/>
        <end position="1546"/>
    </location>
</feature>
<feature type="compositionally biased region" description="Polar residues" evidence="2">
    <location>
        <begin position="1"/>
        <end position="22"/>
    </location>
</feature>
<feature type="compositionally biased region" description="Low complexity" evidence="2">
    <location>
        <begin position="1179"/>
        <end position="1204"/>
    </location>
</feature>
<feature type="compositionally biased region" description="Low complexity" evidence="2">
    <location>
        <begin position="2473"/>
        <end position="2490"/>
    </location>
</feature>
<protein>
    <recommendedName>
        <fullName evidence="5">PH domain-containing protein</fullName>
    </recommendedName>
</protein>
<feature type="region of interest" description="Disordered" evidence="2">
    <location>
        <begin position="395"/>
        <end position="472"/>
    </location>
</feature>
<feature type="region of interest" description="Disordered" evidence="2">
    <location>
        <begin position="717"/>
        <end position="736"/>
    </location>
</feature>
<feature type="compositionally biased region" description="Polar residues" evidence="2">
    <location>
        <begin position="1566"/>
        <end position="1580"/>
    </location>
</feature>
<feature type="compositionally biased region" description="Basic and acidic residues" evidence="2">
    <location>
        <begin position="3144"/>
        <end position="3167"/>
    </location>
</feature>
<feature type="region of interest" description="Disordered" evidence="2">
    <location>
        <begin position="2000"/>
        <end position="2031"/>
    </location>
</feature>
<feature type="compositionally biased region" description="Pro residues" evidence="2">
    <location>
        <begin position="3536"/>
        <end position="3560"/>
    </location>
</feature>
<feature type="region of interest" description="Disordered" evidence="2">
    <location>
        <begin position="2236"/>
        <end position="2585"/>
    </location>
</feature>
<feature type="compositionally biased region" description="Polar residues" evidence="2">
    <location>
        <begin position="1289"/>
        <end position="1303"/>
    </location>
</feature>
<feature type="compositionally biased region" description="Low complexity" evidence="2">
    <location>
        <begin position="2017"/>
        <end position="2027"/>
    </location>
</feature>
<accession>A0A0C2TGK8</accession>
<dbReference type="Proteomes" id="UP000054549">
    <property type="component" value="Unassembled WGS sequence"/>
</dbReference>
<dbReference type="InParanoid" id="A0A0C2TGK8"/>
<feature type="region of interest" description="Disordered" evidence="2">
    <location>
        <begin position="1869"/>
        <end position="1903"/>
    </location>
</feature>
<feature type="compositionally biased region" description="Pro residues" evidence="2">
    <location>
        <begin position="2286"/>
        <end position="2295"/>
    </location>
</feature>
<evidence type="ECO:0008006" key="5">
    <source>
        <dbReference type="Google" id="ProtNLM"/>
    </source>
</evidence>
<feature type="compositionally biased region" description="Low complexity" evidence="2">
    <location>
        <begin position="1267"/>
        <end position="1277"/>
    </location>
</feature>
<dbReference type="STRING" id="946122.A0A0C2TGK8"/>
<feature type="compositionally biased region" description="Polar residues" evidence="2">
    <location>
        <begin position="264"/>
        <end position="294"/>
    </location>
</feature>
<organism evidence="3 4">
    <name type="scientific">Amanita muscaria (strain Koide BX008)</name>
    <dbReference type="NCBI Taxonomy" id="946122"/>
    <lineage>
        <taxon>Eukaryota</taxon>
        <taxon>Fungi</taxon>
        <taxon>Dikarya</taxon>
        <taxon>Basidiomycota</taxon>
        <taxon>Agaricomycotina</taxon>
        <taxon>Agaricomycetes</taxon>
        <taxon>Agaricomycetidae</taxon>
        <taxon>Agaricales</taxon>
        <taxon>Pluteineae</taxon>
        <taxon>Amanitaceae</taxon>
        <taxon>Amanita</taxon>
    </lineage>
</organism>